<dbReference type="Pfam" id="PF11459">
    <property type="entry name" value="AbiEi_3"/>
    <property type="match status" value="1"/>
</dbReference>
<dbReference type="InterPro" id="IPR033455">
    <property type="entry name" value="AbiEi_3_N"/>
</dbReference>
<protein>
    <submittedName>
        <fullName evidence="2">Type IV toxin-antitoxin system AbiEi family antitoxin</fullName>
    </submittedName>
</protein>
<dbReference type="Proteomes" id="UP000605201">
    <property type="component" value="Unassembled WGS sequence"/>
</dbReference>
<feature type="domain" description="Transcriptional regulator AbiEi antitoxin N-terminal" evidence="1">
    <location>
        <begin position="6"/>
        <end position="96"/>
    </location>
</feature>
<dbReference type="Pfam" id="PF17194">
    <property type="entry name" value="AbiEi_3_N"/>
    <property type="match status" value="1"/>
</dbReference>
<organism evidence="2 3">
    <name type="scientific">Candidatus Desulfatibia vada</name>
    <dbReference type="NCBI Taxonomy" id="2841696"/>
    <lineage>
        <taxon>Bacteria</taxon>
        <taxon>Pseudomonadati</taxon>
        <taxon>Thermodesulfobacteriota</taxon>
        <taxon>Desulfobacteria</taxon>
        <taxon>Desulfobacterales</taxon>
        <taxon>Desulfobacterales incertae sedis</taxon>
        <taxon>Candidatus Desulfatibia</taxon>
    </lineage>
</organism>
<evidence type="ECO:0000313" key="2">
    <source>
        <dbReference type="EMBL" id="MBC8432852.1"/>
    </source>
</evidence>
<proteinExistence type="predicted"/>
<dbReference type="EMBL" id="JACNIG010000249">
    <property type="protein sequence ID" value="MBC8432852.1"/>
    <property type="molecule type" value="Genomic_DNA"/>
</dbReference>
<gene>
    <name evidence="2" type="ORF">H8D96_13155</name>
</gene>
<accession>A0A8J6P5I8</accession>
<name>A0A8J6P5I8_9BACT</name>
<comment type="caution">
    <text evidence="2">The sequence shown here is derived from an EMBL/GenBank/DDBJ whole genome shotgun (WGS) entry which is preliminary data.</text>
</comment>
<evidence type="ECO:0000313" key="3">
    <source>
        <dbReference type="Proteomes" id="UP000605201"/>
    </source>
</evidence>
<reference evidence="2 3" key="1">
    <citation type="submission" date="2020-08" db="EMBL/GenBank/DDBJ databases">
        <title>Bridging the membrane lipid divide: bacteria of the FCB group superphylum have the potential to synthesize archaeal ether lipids.</title>
        <authorList>
            <person name="Villanueva L."/>
            <person name="Von Meijenfeldt F.A.B."/>
            <person name="Westbye A.B."/>
            <person name="Yadav S."/>
            <person name="Hopmans E.C."/>
            <person name="Dutilh B.E."/>
            <person name="Sinninghe Damste J.S."/>
        </authorList>
    </citation>
    <scope>NUCLEOTIDE SEQUENCE [LARGE SCALE GENOMIC DNA]</scope>
    <source>
        <strain evidence="2">NIOZ-UU17</strain>
    </source>
</reference>
<evidence type="ECO:0000259" key="1">
    <source>
        <dbReference type="Pfam" id="PF17194"/>
    </source>
</evidence>
<sequence length="260" mass="29794">MGNETKSKINRLVSQWPRGTPAAASYLNTEGFSHDLLTRYKKSGWIQPFGRGAYILYGDKVEWPGALYVLQTQLGLNVHPGGKTALELKGYAHYLPTGKRKVFLYGKQGQVLPSWFKEERLGVDIAMTRTNLFPENDQEGLSEFKERDFSIRISSSERAAMEMLHLVPGKVGFDEAFLIMENLATLRSEIVQRLLVMCRSIKVRRLFMFMAEKHDHPWVSDLDVARLDLGKGKRMIVPKGRFDKKYQITVPRDYYEEGEG</sequence>
<dbReference type="AlphaFoldDB" id="A0A8J6P5I8"/>
<dbReference type="InterPro" id="IPR021561">
    <property type="entry name" value="AbiEi_3"/>
</dbReference>